<keyword evidence="2" id="KW-1185">Reference proteome</keyword>
<evidence type="ECO:0000313" key="2">
    <source>
        <dbReference type="Proteomes" id="UP000237000"/>
    </source>
</evidence>
<protein>
    <submittedName>
        <fullName evidence="1">Uncharacterized protein</fullName>
    </submittedName>
</protein>
<dbReference type="EMBL" id="JXTC01000186">
    <property type="protein sequence ID" value="PON82937.1"/>
    <property type="molecule type" value="Genomic_DNA"/>
</dbReference>
<dbReference type="AlphaFoldDB" id="A0A2P5EBK6"/>
<reference evidence="2" key="1">
    <citation type="submission" date="2016-06" db="EMBL/GenBank/DDBJ databases">
        <title>Parallel loss of symbiosis genes in relatives of nitrogen-fixing non-legume Parasponia.</title>
        <authorList>
            <person name="Van Velzen R."/>
            <person name="Holmer R."/>
            <person name="Bu F."/>
            <person name="Rutten L."/>
            <person name="Van Zeijl A."/>
            <person name="Liu W."/>
            <person name="Santuari L."/>
            <person name="Cao Q."/>
            <person name="Sharma T."/>
            <person name="Shen D."/>
            <person name="Roswanjaya Y."/>
            <person name="Wardhani T."/>
            <person name="Kalhor M.S."/>
            <person name="Jansen J."/>
            <person name="Van den Hoogen J."/>
            <person name="Gungor B."/>
            <person name="Hartog M."/>
            <person name="Hontelez J."/>
            <person name="Verver J."/>
            <person name="Yang W.-C."/>
            <person name="Schijlen E."/>
            <person name="Repin R."/>
            <person name="Schilthuizen M."/>
            <person name="Schranz E."/>
            <person name="Heidstra R."/>
            <person name="Miyata K."/>
            <person name="Fedorova E."/>
            <person name="Kohlen W."/>
            <person name="Bisseling T."/>
            <person name="Smit S."/>
            <person name="Geurts R."/>
        </authorList>
    </citation>
    <scope>NUCLEOTIDE SEQUENCE [LARGE SCALE GENOMIC DNA]</scope>
    <source>
        <strain evidence="2">cv. RG33-2</strain>
    </source>
</reference>
<name>A0A2P5EBK6_TREOI</name>
<organism evidence="1 2">
    <name type="scientific">Trema orientale</name>
    <name type="common">Charcoal tree</name>
    <name type="synonym">Celtis orientalis</name>
    <dbReference type="NCBI Taxonomy" id="63057"/>
    <lineage>
        <taxon>Eukaryota</taxon>
        <taxon>Viridiplantae</taxon>
        <taxon>Streptophyta</taxon>
        <taxon>Embryophyta</taxon>
        <taxon>Tracheophyta</taxon>
        <taxon>Spermatophyta</taxon>
        <taxon>Magnoliopsida</taxon>
        <taxon>eudicotyledons</taxon>
        <taxon>Gunneridae</taxon>
        <taxon>Pentapetalae</taxon>
        <taxon>rosids</taxon>
        <taxon>fabids</taxon>
        <taxon>Rosales</taxon>
        <taxon>Cannabaceae</taxon>
        <taxon>Trema</taxon>
    </lineage>
</organism>
<dbReference type="Proteomes" id="UP000237000">
    <property type="component" value="Unassembled WGS sequence"/>
</dbReference>
<proteinExistence type="predicted"/>
<comment type="caution">
    <text evidence="1">The sequence shown here is derived from an EMBL/GenBank/DDBJ whole genome shotgun (WGS) entry which is preliminary data.</text>
</comment>
<accession>A0A2P5EBK6</accession>
<evidence type="ECO:0000313" key="1">
    <source>
        <dbReference type="EMBL" id="PON82937.1"/>
    </source>
</evidence>
<sequence length="119" mass="12760">MGRARPMSLLLMSSPSSTICNRSAQAHINVSQVGPIPVLIDSAVCSTATLVKDLKTGAPLRGPVKVGVYEAKMNDAKEWAKMNDAKEVMSPMSLNRVPLFTDGTPLDKPSEYRFVVGGL</sequence>
<gene>
    <name evidence="1" type="ORF">TorRG33x02_212330</name>
</gene>
<dbReference type="OrthoDB" id="10427395at2759"/>
<dbReference type="InParanoid" id="A0A2P5EBK6"/>